<dbReference type="InterPro" id="IPR036390">
    <property type="entry name" value="WH_DNA-bd_sf"/>
</dbReference>
<dbReference type="EMBL" id="JAOZYC010000075">
    <property type="protein sequence ID" value="MEB8337780.1"/>
    <property type="molecule type" value="Genomic_DNA"/>
</dbReference>
<dbReference type="PANTHER" id="PTHR30154">
    <property type="entry name" value="LEUCINE-RESPONSIVE REGULATORY PROTEIN"/>
    <property type="match status" value="1"/>
</dbReference>
<dbReference type="Pfam" id="PF13412">
    <property type="entry name" value="HTH_24"/>
    <property type="match status" value="1"/>
</dbReference>
<dbReference type="InterPro" id="IPR036388">
    <property type="entry name" value="WH-like_DNA-bd_sf"/>
</dbReference>
<dbReference type="InterPro" id="IPR019887">
    <property type="entry name" value="Tscrpt_reg_AsnC/Lrp_C"/>
</dbReference>
<dbReference type="SUPFAM" id="SSF46785">
    <property type="entry name" value="Winged helix' DNA-binding domain"/>
    <property type="match status" value="2"/>
</dbReference>
<keyword evidence="1" id="KW-0805">Transcription regulation</keyword>
<evidence type="ECO:0000259" key="4">
    <source>
        <dbReference type="PROSITE" id="PS50956"/>
    </source>
</evidence>
<dbReference type="Pfam" id="PF13404">
    <property type="entry name" value="HTH_AsnC-type"/>
    <property type="match status" value="1"/>
</dbReference>
<dbReference type="Pfam" id="PF01037">
    <property type="entry name" value="AsnC_trans_reg"/>
    <property type="match status" value="1"/>
</dbReference>
<dbReference type="Gene3D" id="3.30.70.920">
    <property type="match status" value="1"/>
</dbReference>
<dbReference type="InterPro" id="IPR019888">
    <property type="entry name" value="Tscrpt_reg_AsnC-like"/>
</dbReference>
<dbReference type="SMART" id="SM00344">
    <property type="entry name" value="HTH_ASNC"/>
    <property type="match status" value="2"/>
</dbReference>
<evidence type="ECO:0000313" key="5">
    <source>
        <dbReference type="EMBL" id="MEB8337780.1"/>
    </source>
</evidence>
<evidence type="ECO:0000256" key="1">
    <source>
        <dbReference type="ARBA" id="ARBA00023015"/>
    </source>
</evidence>
<dbReference type="Gene3D" id="1.10.10.10">
    <property type="entry name" value="Winged helix-like DNA-binding domain superfamily/Winged helix DNA-binding domain"/>
    <property type="match status" value="2"/>
</dbReference>
<protein>
    <submittedName>
        <fullName evidence="5">AsnC family transcriptional regulator</fullName>
    </submittedName>
</protein>
<dbReference type="PROSITE" id="PS50956">
    <property type="entry name" value="HTH_ASNC_2"/>
    <property type="match status" value="2"/>
</dbReference>
<dbReference type="Proteomes" id="UP001354931">
    <property type="component" value="Unassembled WGS sequence"/>
</dbReference>
<proteinExistence type="predicted"/>
<dbReference type="PANTHER" id="PTHR30154:SF34">
    <property type="entry name" value="TRANSCRIPTIONAL REGULATOR AZLB"/>
    <property type="match status" value="1"/>
</dbReference>
<evidence type="ECO:0000313" key="6">
    <source>
        <dbReference type="Proteomes" id="UP001354931"/>
    </source>
</evidence>
<dbReference type="PRINTS" id="PR00033">
    <property type="entry name" value="HTHASNC"/>
</dbReference>
<evidence type="ECO:0000256" key="2">
    <source>
        <dbReference type="ARBA" id="ARBA00023125"/>
    </source>
</evidence>
<evidence type="ECO:0000256" key="3">
    <source>
        <dbReference type="ARBA" id="ARBA00023163"/>
    </source>
</evidence>
<keyword evidence="3" id="KW-0804">Transcription</keyword>
<organism evidence="5 6">
    <name type="scientific">Streptomyces endophyticus</name>
    <dbReference type="NCBI Taxonomy" id="714166"/>
    <lineage>
        <taxon>Bacteria</taxon>
        <taxon>Bacillati</taxon>
        <taxon>Actinomycetota</taxon>
        <taxon>Actinomycetes</taxon>
        <taxon>Kitasatosporales</taxon>
        <taxon>Streptomycetaceae</taxon>
        <taxon>Streptomyces</taxon>
    </lineage>
</organism>
<reference evidence="5 6" key="1">
    <citation type="submission" date="2022-10" db="EMBL/GenBank/DDBJ databases">
        <authorList>
            <person name="Xie J."/>
            <person name="Shen N."/>
        </authorList>
    </citation>
    <scope>NUCLEOTIDE SEQUENCE [LARGE SCALE GENOMIC DNA]</scope>
    <source>
        <strain evidence="5 6">YIM65594</strain>
    </source>
</reference>
<dbReference type="RefSeq" id="WP_326015453.1">
    <property type="nucleotide sequence ID" value="NZ_JAOZYC010000075.1"/>
</dbReference>
<dbReference type="InterPro" id="IPR000485">
    <property type="entry name" value="AsnC-type_HTH_dom"/>
</dbReference>
<name>A0ABU6F199_9ACTN</name>
<feature type="domain" description="HTH asnC-type" evidence="4">
    <location>
        <begin position="11"/>
        <end position="71"/>
    </location>
</feature>
<sequence length="328" mass="35282">MTTPPPEPHVLDALDLQLLQALQLDGRAPFSRIATVLGVSDQTVARRFRRLRGSVGLRVLGVTDEALLGRSSWLVRLRCAPDGAEQLAGALARRTDTSYVGLLSGGTEVLCSIKPRGGQEDELLLARLQRTPLVTSATAQCVLHPFYGGPVGWLNKINALDADQEAALRTPSVEPSAPLPVLDEVDETLLALLRRDGRVALTELQAATGQSESVVKRRLDRLRSSGVLYFDVQHTHELLGRSVMAALWLTVAPSALASVGESLAAHPEVRFAAAVTGVAGVFAATVHRDTRELYTYVSEGIGALSGVRSVESALFVRQVKQLMYEPGR</sequence>
<dbReference type="SUPFAM" id="SSF54909">
    <property type="entry name" value="Dimeric alpha+beta barrel"/>
    <property type="match status" value="1"/>
</dbReference>
<dbReference type="InterPro" id="IPR011008">
    <property type="entry name" value="Dimeric_a/b-barrel"/>
</dbReference>
<keyword evidence="2" id="KW-0238">DNA-binding</keyword>
<gene>
    <name evidence="5" type="ORF">OKJ99_09705</name>
</gene>
<keyword evidence="6" id="KW-1185">Reference proteome</keyword>
<comment type="caution">
    <text evidence="5">The sequence shown here is derived from an EMBL/GenBank/DDBJ whole genome shotgun (WGS) entry which is preliminary data.</text>
</comment>
<feature type="domain" description="HTH asnC-type" evidence="4">
    <location>
        <begin position="182"/>
        <end position="242"/>
    </location>
</feature>
<accession>A0ABU6F199</accession>